<name>G0IYX5_CYCMS</name>
<keyword evidence="2 4" id="KW-0560">Oxidoreductase</keyword>
<gene>
    <name evidence="6" type="ordered locus">Cycma_4418</name>
</gene>
<dbReference type="InterPro" id="IPR016160">
    <property type="entry name" value="Ald_DH_CS_CYS"/>
</dbReference>
<dbReference type="HOGENOM" id="CLU_005391_1_0_10"/>
<dbReference type="Gene3D" id="3.40.605.10">
    <property type="entry name" value="Aldehyde Dehydrogenase, Chain A, domain 1"/>
    <property type="match status" value="1"/>
</dbReference>
<evidence type="ECO:0000259" key="5">
    <source>
        <dbReference type="Pfam" id="PF00171"/>
    </source>
</evidence>
<dbReference type="Gene3D" id="3.40.309.10">
    <property type="entry name" value="Aldehyde Dehydrogenase, Chain A, domain 2"/>
    <property type="match status" value="1"/>
</dbReference>
<feature type="domain" description="Aldehyde dehydrogenase" evidence="5">
    <location>
        <begin position="1"/>
        <end position="449"/>
    </location>
</feature>
<dbReference type="EMBL" id="CP002955">
    <property type="protein sequence ID" value="AEL28120.1"/>
    <property type="molecule type" value="Genomic_DNA"/>
</dbReference>
<evidence type="ECO:0000256" key="4">
    <source>
        <dbReference type="RuleBase" id="RU003345"/>
    </source>
</evidence>
<dbReference type="eggNOG" id="COG1012">
    <property type="taxonomic scope" value="Bacteria"/>
</dbReference>
<dbReference type="AlphaFoldDB" id="G0IYX5"/>
<evidence type="ECO:0000256" key="1">
    <source>
        <dbReference type="ARBA" id="ARBA00009986"/>
    </source>
</evidence>
<dbReference type="GO" id="GO:0016620">
    <property type="term" value="F:oxidoreductase activity, acting on the aldehyde or oxo group of donors, NAD or NADP as acceptor"/>
    <property type="evidence" value="ECO:0007669"/>
    <property type="project" value="InterPro"/>
</dbReference>
<dbReference type="InterPro" id="IPR016163">
    <property type="entry name" value="Ald_DH_C"/>
</dbReference>
<dbReference type="OrthoDB" id="973869at2"/>
<dbReference type="KEGG" id="cmr:Cycma_4418"/>
<keyword evidence="7" id="KW-1185">Reference proteome</keyword>
<dbReference type="PANTHER" id="PTHR11699">
    <property type="entry name" value="ALDEHYDE DEHYDROGENASE-RELATED"/>
    <property type="match status" value="1"/>
</dbReference>
<evidence type="ECO:0000313" key="6">
    <source>
        <dbReference type="EMBL" id="AEL28120.1"/>
    </source>
</evidence>
<protein>
    <submittedName>
        <fullName evidence="6">Aldehyde Dehydrogenase</fullName>
    </submittedName>
</protein>
<evidence type="ECO:0000256" key="2">
    <source>
        <dbReference type="ARBA" id="ARBA00023002"/>
    </source>
</evidence>
<dbReference type="STRING" id="880070.Cycma_4418"/>
<dbReference type="PROSITE" id="PS00687">
    <property type="entry name" value="ALDEHYDE_DEHYDR_GLU"/>
    <property type="match status" value="1"/>
</dbReference>
<evidence type="ECO:0000256" key="3">
    <source>
        <dbReference type="PROSITE-ProRule" id="PRU10007"/>
    </source>
</evidence>
<dbReference type="Pfam" id="PF00171">
    <property type="entry name" value="Aldedh"/>
    <property type="match status" value="1"/>
</dbReference>
<dbReference type="InterPro" id="IPR016161">
    <property type="entry name" value="Ald_DH/histidinol_DH"/>
</dbReference>
<dbReference type="RefSeq" id="WP_014022404.1">
    <property type="nucleotide sequence ID" value="NC_015914.1"/>
</dbReference>
<dbReference type="Proteomes" id="UP000001635">
    <property type="component" value="Chromosome"/>
</dbReference>
<organism evidence="6 7">
    <name type="scientific">Cyclobacterium marinum (strain ATCC 25205 / DSM 745 / LMG 13164 / NCIMB 1802)</name>
    <name type="common">Flectobacillus marinus</name>
    <dbReference type="NCBI Taxonomy" id="880070"/>
    <lineage>
        <taxon>Bacteria</taxon>
        <taxon>Pseudomonadati</taxon>
        <taxon>Bacteroidota</taxon>
        <taxon>Cytophagia</taxon>
        <taxon>Cytophagales</taxon>
        <taxon>Cyclobacteriaceae</taxon>
        <taxon>Cyclobacterium</taxon>
    </lineage>
</organism>
<feature type="active site" evidence="3">
    <location>
        <position position="226"/>
    </location>
</feature>
<sequence length="454" mass="50126">MDIINPATEEVLKTLKEDTAAEVSSKIASLKEGQVFWARVPIEERIAIIKKYGDLVMDNLEELAFILTSETGKPIQQAKNEIKGAQNRITHIQKDAVKYLKKEVITAEGDTREEISFEPLGVIANISAWNFPYNVGYNVFLYALLAGNAVAYKPSEYATLTGLKFQELLWEAGIPKNVFECFLGDAEVGELLLEADLDGYFFTGSYKTGKYIAQKVASKLVPVQLELGGKDPLYVMDDVADVKQAAINAAEGAFYNNGQSCCAVERIYVHEAIYDEFVDAFVNEVSSYKIGDPMAEDTFIGALTRKDQLNFIQSQIAEAKEKGARLLIGGKEWGEKGYYLEPAVLTEVNHSMDLMKEESFGPVIGIQKVINDEEALNLMKDTSFGLTAAVFSGDESRAKQLLEGLPTGTVYVNCCDRVSPNLPWTGRKNSGLGVTLSYMGIRAFTQPKAYQLRG</sequence>
<dbReference type="InterPro" id="IPR015590">
    <property type="entry name" value="Aldehyde_DH_dom"/>
</dbReference>
<evidence type="ECO:0000313" key="7">
    <source>
        <dbReference type="Proteomes" id="UP000001635"/>
    </source>
</evidence>
<proteinExistence type="inferred from homology"/>
<dbReference type="FunFam" id="3.40.309.10:FF:000009">
    <property type="entry name" value="Aldehyde dehydrogenase A"/>
    <property type="match status" value="1"/>
</dbReference>
<reference evidence="7" key="1">
    <citation type="submission" date="2011-07" db="EMBL/GenBank/DDBJ databases">
        <title>The complete genome of Cyclobacterium marinum DSM 745.</title>
        <authorList>
            <person name="Lucas S."/>
            <person name="Han J."/>
            <person name="Lapidus A."/>
            <person name="Bruce D."/>
            <person name="Goodwin L."/>
            <person name="Pitluck S."/>
            <person name="Peters L."/>
            <person name="Kyrpides N."/>
            <person name="Mavromatis K."/>
            <person name="Ivanova N."/>
            <person name="Ovchinnikova G."/>
            <person name="Chertkov O."/>
            <person name="Detter J.C."/>
            <person name="Tapia R."/>
            <person name="Han C."/>
            <person name="Land M."/>
            <person name="Hauser L."/>
            <person name="Markowitz V."/>
            <person name="Cheng J.-F."/>
            <person name="Hugenholtz P."/>
            <person name="Woyke T."/>
            <person name="Wu D."/>
            <person name="Tindall B."/>
            <person name="Schuetze A."/>
            <person name="Brambilla E."/>
            <person name="Klenk H.-P."/>
            <person name="Eisen J.A."/>
        </authorList>
    </citation>
    <scope>NUCLEOTIDE SEQUENCE [LARGE SCALE GENOMIC DNA]</scope>
    <source>
        <strain evidence="7">ATCC 25205 / DSM 745 / LMG 13164 / NCIMB 1802</strain>
    </source>
</reference>
<dbReference type="InterPro" id="IPR029510">
    <property type="entry name" value="Ald_DH_CS_GLU"/>
</dbReference>
<dbReference type="InterPro" id="IPR016162">
    <property type="entry name" value="Ald_DH_N"/>
</dbReference>
<dbReference type="SUPFAM" id="SSF53720">
    <property type="entry name" value="ALDH-like"/>
    <property type="match status" value="1"/>
</dbReference>
<accession>G0IYX5</accession>
<dbReference type="PROSITE" id="PS00070">
    <property type="entry name" value="ALDEHYDE_DEHYDR_CYS"/>
    <property type="match status" value="1"/>
</dbReference>
<comment type="similarity">
    <text evidence="1 4">Belongs to the aldehyde dehydrogenase family.</text>
</comment>